<gene>
    <name evidence="12" type="ORF">RhiirA4_463231</name>
</gene>
<dbReference type="InterPro" id="IPR042087">
    <property type="entry name" value="DNA_pol_B_thumb"/>
</dbReference>
<dbReference type="InterPro" id="IPR043502">
    <property type="entry name" value="DNA/RNA_pol_sf"/>
</dbReference>
<dbReference type="PANTHER" id="PTHR10322:SF23">
    <property type="entry name" value="DNA POLYMERASE DELTA CATALYTIC SUBUNIT"/>
    <property type="match status" value="1"/>
</dbReference>
<dbReference type="SMART" id="SM00486">
    <property type="entry name" value="POLBc"/>
    <property type="match status" value="1"/>
</dbReference>
<comment type="caution">
    <text evidence="12">The sequence shown here is derived from an EMBL/GenBank/DDBJ whole genome shotgun (WGS) entry which is preliminary data.</text>
</comment>
<organism evidence="12 13">
    <name type="scientific">Rhizophagus irregularis</name>
    <dbReference type="NCBI Taxonomy" id="588596"/>
    <lineage>
        <taxon>Eukaryota</taxon>
        <taxon>Fungi</taxon>
        <taxon>Fungi incertae sedis</taxon>
        <taxon>Mucoromycota</taxon>
        <taxon>Glomeromycotina</taxon>
        <taxon>Glomeromycetes</taxon>
        <taxon>Glomerales</taxon>
        <taxon>Glomeraceae</taxon>
        <taxon>Rhizophagus</taxon>
    </lineage>
</organism>
<evidence type="ECO:0000256" key="9">
    <source>
        <dbReference type="SAM" id="MobiDB-lite"/>
    </source>
</evidence>
<dbReference type="Proteomes" id="UP000234323">
    <property type="component" value="Unassembled WGS sequence"/>
</dbReference>
<keyword evidence="7" id="KW-0235">DNA replication</keyword>
<evidence type="ECO:0000259" key="10">
    <source>
        <dbReference type="Pfam" id="PF00136"/>
    </source>
</evidence>
<dbReference type="SUPFAM" id="SSF53098">
    <property type="entry name" value="Ribonuclease H-like"/>
    <property type="match status" value="1"/>
</dbReference>
<sequence length="952" mass="109471">MSTSDFEFSETARPDDCASGEGKVIRYSGKENLTGIPTRNEIISENDEGLTAILNNALAERQEIPFMATDFEGSTEKINGKYHYVLRLYGSLINGQKAVVTVEGIQVFFDALIPEKETADSFKIKVNDVLSSVIKDYKIEHIKAFPLRGYHTEKKSYLRIITRGTGDRKKALQAIQKNNFKTASDDMWFRQATLRTPSVSVNNFQPVDNLKILSDRFPISALTRDRTLILTWDIETYDLRGTGDFPEILDESGSVFMICMSLHWKDDPKPLKQVCLVDLETAPDSRWVTVVCGNQVNLLKAFALCWRAFQPDIQLGFNDTDYDWPFIIERAYKYEILIGVNSKNTFRHENPTNGGDEDEKPTNGGDEDEKPTNGGDEKEDERSGQPIEIKIALGNFFKSTFLKIPGCVPVDVRPCFKKLNTRSEKSSLKYYLKICKLESKAEMPVNKMWRIYAEVKENPSELTARNMHEIANYCIIDALRCQELMVKRNVINDYREVASLAYISLFDAHYRANGMKHNAMRKCREGQISRRLRISAKKRHRVEKTSDGTRFCLVIPSLIMAYNLSPEKIITSEAEADIMQKNGCELHKIEFPFNNRVVRAWSVRHSNKVEKKGLFPVVLEELFNKRAELKTQLASLGKRKERLGEKITVRPEGIYEYFLWRGGNAKSPIFLLALAGGITSAGQYNLNLVAKYVTGKGFRIKYGDTDSLYLTCPDKYYEKCDDAFARGGLPKEDYWTEMVKITMDVMKKLRDQVNAYLALKNGTTYLKMAYEEVLFPVCFTGKKKYFGVPHEGIVNFRPDAIFTKGIDTWDFVEFEMTAAWKPKVKNQCIQRFIARMREKGLKIPDPGERFSFVVVKKPPLYSKKGKEKQVNVGERMEYSDNAKKDKMEIDINYYIDKTRGLCARFINNDERYQPPPTHKIMQIRDADEREKRIDSHSQSEAKKWLEKYIKSL</sequence>
<evidence type="ECO:0000256" key="2">
    <source>
        <dbReference type="ARBA" id="ARBA00022679"/>
    </source>
</evidence>
<dbReference type="Pfam" id="PF03104">
    <property type="entry name" value="DNA_pol_B_exo1"/>
    <property type="match status" value="1"/>
</dbReference>
<dbReference type="SUPFAM" id="SSF56672">
    <property type="entry name" value="DNA/RNA polymerases"/>
    <property type="match status" value="1"/>
</dbReference>
<keyword evidence="8" id="KW-0175">Coiled coil</keyword>
<proteinExistence type="inferred from homology"/>
<comment type="similarity">
    <text evidence="1 7">Belongs to the DNA polymerase type-B family.</text>
</comment>
<dbReference type="Gene3D" id="3.90.1600.10">
    <property type="entry name" value="Palm domain of DNA polymerase"/>
    <property type="match status" value="1"/>
</dbReference>
<keyword evidence="4 7" id="KW-0239">DNA-directed DNA polymerase</keyword>
<dbReference type="VEuPathDB" id="FungiDB:RhiirFUN_025148"/>
<dbReference type="InterPro" id="IPR023211">
    <property type="entry name" value="DNA_pol_palm_dom_sf"/>
</dbReference>
<feature type="domain" description="DNA-directed DNA polymerase family B exonuclease" evidence="11">
    <location>
        <begin position="226"/>
        <end position="337"/>
    </location>
</feature>
<dbReference type="GO" id="GO:0000166">
    <property type="term" value="F:nucleotide binding"/>
    <property type="evidence" value="ECO:0007669"/>
    <property type="project" value="InterPro"/>
</dbReference>
<feature type="region of interest" description="Disordered" evidence="9">
    <location>
        <begin position="347"/>
        <end position="384"/>
    </location>
</feature>
<evidence type="ECO:0000256" key="3">
    <source>
        <dbReference type="ARBA" id="ARBA00022695"/>
    </source>
</evidence>
<dbReference type="VEuPathDB" id="FungiDB:RhiirA1_477846"/>
<evidence type="ECO:0000256" key="8">
    <source>
        <dbReference type="SAM" id="Coils"/>
    </source>
</evidence>
<dbReference type="InterPro" id="IPR050240">
    <property type="entry name" value="DNA_pol_type-B"/>
</dbReference>
<dbReference type="InterPro" id="IPR017964">
    <property type="entry name" value="DNA-dir_DNA_pol_B_CS"/>
</dbReference>
<dbReference type="GO" id="GO:0006261">
    <property type="term" value="P:DNA-templated DNA replication"/>
    <property type="evidence" value="ECO:0007669"/>
    <property type="project" value="TreeGrafter"/>
</dbReference>
<protein>
    <recommendedName>
        <fullName evidence="7">DNA polymerase</fullName>
        <ecNumber evidence="7">2.7.7.7</ecNumber>
    </recommendedName>
</protein>
<keyword evidence="2 7" id="KW-0808">Transferase</keyword>
<dbReference type="Gene3D" id="1.10.132.60">
    <property type="entry name" value="DNA polymerase family B, C-terminal domain"/>
    <property type="match status" value="1"/>
</dbReference>
<feature type="coiled-coil region" evidence="8">
    <location>
        <begin position="619"/>
        <end position="646"/>
    </location>
</feature>
<reference evidence="12 13" key="1">
    <citation type="submission" date="2015-10" db="EMBL/GenBank/DDBJ databases">
        <title>Genome analyses suggest a sexual origin of heterokaryosis in a supposedly ancient asexual fungus.</title>
        <authorList>
            <person name="Ropars J."/>
            <person name="Sedzielewska K."/>
            <person name="Noel J."/>
            <person name="Charron P."/>
            <person name="Farinelli L."/>
            <person name="Marton T."/>
            <person name="Kruger M."/>
            <person name="Pelin A."/>
            <person name="Brachmann A."/>
            <person name="Corradi N."/>
        </authorList>
    </citation>
    <scope>NUCLEOTIDE SEQUENCE [LARGE SCALE GENOMIC DNA]</scope>
    <source>
        <strain evidence="12 13">A4</strain>
    </source>
</reference>
<dbReference type="EMBL" id="LLXI01000582">
    <property type="protein sequence ID" value="PKY47853.1"/>
    <property type="molecule type" value="Genomic_DNA"/>
</dbReference>
<feature type="compositionally biased region" description="Acidic residues" evidence="9">
    <location>
        <begin position="355"/>
        <end position="369"/>
    </location>
</feature>
<keyword evidence="3 7" id="KW-0548">Nucleotidyltransferase</keyword>
<evidence type="ECO:0000313" key="13">
    <source>
        <dbReference type="Proteomes" id="UP000234323"/>
    </source>
</evidence>
<dbReference type="PROSITE" id="PS00116">
    <property type="entry name" value="DNA_POLYMERASE_B"/>
    <property type="match status" value="1"/>
</dbReference>
<evidence type="ECO:0000256" key="5">
    <source>
        <dbReference type="ARBA" id="ARBA00023125"/>
    </source>
</evidence>
<keyword evidence="13" id="KW-1185">Reference proteome</keyword>
<comment type="catalytic activity">
    <reaction evidence="6 7">
        <text>DNA(n) + a 2'-deoxyribonucleoside 5'-triphosphate = DNA(n+1) + diphosphate</text>
        <dbReference type="Rhea" id="RHEA:22508"/>
        <dbReference type="Rhea" id="RHEA-COMP:17339"/>
        <dbReference type="Rhea" id="RHEA-COMP:17340"/>
        <dbReference type="ChEBI" id="CHEBI:33019"/>
        <dbReference type="ChEBI" id="CHEBI:61560"/>
        <dbReference type="ChEBI" id="CHEBI:173112"/>
        <dbReference type="EC" id="2.7.7.7"/>
    </reaction>
</comment>
<feature type="domain" description="DNA-directed DNA polymerase family B multifunctional" evidence="10">
    <location>
        <begin position="556"/>
        <end position="719"/>
    </location>
</feature>
<dbReference type="PANTHER" id="PTHR10322">
    <property type="entry name" value="DNA POLYMERASE CATALYTIC SUBUNIT"/>
    <property type="match status" value="1"/>
</dbReference>
<dbReference type="InterPro" id="IPR006172">
    <property type="entry name" value="DNA-dir_DNA_pol_B"/>
</dbReference>
<dbReference type="GO" id="GO:0003887">
    <property type="term" value="F:DNA-directed DNA polymerase activity"/>
    <property type="evidence" value="ECO:0007669"/>
    <property type="project" value="UniProtKB-KW"/>
</dbReference>
<evidence type="ECO:0000259" key="11">
    <source>
        <dbReference type="Pfam" id="PF03104"/>
    </source>
</evidence>
<dbReference type="GO" id="GO:0003677">
    <property type="term" value="F:DNA binding"/>
    <property type="evidence" value="ECO:0007669"/>
    <property type="project" value="UniProtKB-KW"/>
</dbReference>
<dbReference type="Gene3D" id="3.30.342.10">
    <property type="entry name" value="DNA Polymerase, chain B, domain 1"/>
    <property type="match status" value="1"/>
</dbReference>
<dbReference type="EC" id="2.7.7.7" evidence="7"/>
<dbReference type="AlphaFoldDB" id="A0A2I1GMI8"/>
<dbReference type="InterPro" id="IPR006134">
    <property type="entry name" value="DNA-dir_DNA_pol_B_multi_dom"/>
</dbReference>
<dbReference type="VEuPathDB" id="FungiDB:FUN_021254"/>
<dbReference type="InterPro" id="IPR036397">
    <property type="entry name" value="RNaseH_sf"/>
</dbReference>
<dbReference type="Pfam" id="PF00136">
    <property type="entry name" value="DNA_pol_B"/>
    <property type="match status" value="1"/>
</dbReference>
<evidence type="ECO:0000256" key="1">
    <source>
        <dbReference type="ARBA" id="ARBA00005755"/>
    </source>
</evidence>
<accession>A0A2I1GMI8</accession>
<evidence type="ECO:0000313" key="12">
    <source>
        <dbReference type="EMBL" id="PKY47853.1"/>
    </source>
</evidence>
<name>A0A2I1GMI8_9GLOM</name>
<dbReference type="InterPro" id="IPR012337">
    <property type="entry name" value="RNaseH-like_sf"/>
</dbReference>
<feature type="region of interest" description="Disordered" evidence="9">
    <location>
        <begin position="1"/>
        <end position="20"/>
    </location>
</feature>
<evidence type="ECO:0000256" key="4">
    <source>
        <dbReference type="ARBA" id="ARBA00022932"/>
    </source>
</evidence>
<evidence type="ECO:0000256" key="7">
    <source>
        <dbReference type="RuleBase" id="RU000442"/>
    </source>
</evidence>
<dbReference type="InterPro" id="IPR006133">
    <property type="entry name" value="DNA-dir_DNA_pol_B_exonuc"/>
</dbReference>
<evidence type="ECO:0000256" key="6">
    <source>
        <dbReference type="ARBA" id="ARBA00049244"/>
    </source>
</evidence>
<dbReference type="Gene3D" id="3.30.420.10">
    <property type="entry name" value="Ribonuclease H-like superfamily/Ribonuclease H"/>
    <property type="match status" value="1"/>
</dbReference>
<keyword evidence="5 7" id="KW-0238">DNA-binding</keyword>